<evidence type="ECO:0000313" key="2">
    <source>
        <dbReference type="EMBL" id="GBP69620.1"/>
    </source>
</evidence>
<dbReference type="EMBL" id="BGZK01001046">
    <property type="protein sequence ID" value="GBP69620.1"/>
    <property type="molecule type" value="Genomic_DNA"/>
</dbReference>
<organism evidence="2 3">
    <name type="scientific">Eumeta variegata</name>
    <name type="common">Bagworm moth</name>
    <name type="synonym">Eumeta japonica</name>
    <dbReference type="NCBI Taxonomy" id="151549"/>
    <lineage>
        <taxon>Eukaryota</taxon>
        <taxon>Metazoa</taxon>
        <taxon>Ecdysozoa</taxon>
        <taxon>Arthropoda</taxon>
        <taxon>Hexapoda</taxon>
        <taxon>Insecta</taxon>
        <taxon>Pterygota</taxon>
        <taxon>Neoptera</taxon>
        <taxon>Endopterygota</taxon>
        <taxon>Lepidoptera</taxon>
        <taxon>Glossata</taxon>
        <taxon>Ditrysia</taxon>
        <taxon>Tineoidea</taxon>
        <taxon>Psychidae</taxon>
        <taxon>Oiketicinae</taxon>
        <taxon>Eumeta</taxon>
    </lineage>
</organism>
<feature type="compositionally biased region" description="Polar residues" evidence="1">
    <location>
        <begin position="60"/>
        <end position="70"/>
    </location>
</feature>
<feature type="region of interest" description="Disordered" evidence="1">
    <location>
        <begin position="44"/>
        <end position="76"/>
    </location>
</feature>
<reference evidence="2 3" key="1">
    <citation type="journal article" date="2019" name="Commun. Biol.">
        <title>The bagworm genome reveals a unique fibroin gene that provides high tensile strength.</title>
        <authorList>
            <person name="Kono N."/>
            <person name="Nakamura H."/>
            <person name="Ohtoshi R."/>
            <person name="Tomita M."/>
            <person name="Numata K."/>
            <person name="Arakawa K."/>
        </authorList>
    </citation>
    <scope>NUCLEOTIDE SEQUENCE [LARGE SCALE GENOMIC DNA]</scope>
</reference>
<comment type="caution">
    <text evidence="2">The sequence shown here is derived from an EMBL/GenBank/DDBJ whole genome shotgun (WGS) entry which is preliminary data.</text>
</comment>
<dbReference type="AlphaFoldDB" id="A0A4C1Y278"/>
<proteinExistence type="predicted"/>
<keyword evidence="3" id="KW-1185">Reference proteome</keyword>
<name>A0A4C1Y278_EUMVA</name>
<sequence length="142" mass="15852">MLTLGRRNKSVPWPHAVRCWSHYGYEVNWSTLCARPTPDTDRVESCHNDSQFTRARPTSGYITRTSSGEASSRRHEVGVELRARTWHGVRPPGAGRSGVVPSTYASLLDGHNLVQRIGRGASAGRGPTPVRTPWSKFRMLRN</sequence>
<evidence type="ECO:0000256" key="1">
    <source>
        <dbReference type="SAM" id="MobiDB-lite"/>
    </source>
</evidence>
<accession>A0A4C1Y278</accession>
<evidence type="ECO:0000313" key="3">
    <source>
        <dbReference type="Proteomes" id="UP000299102"/>
    </source>
</evidence>
<dbReference type="Proteomes" id="UP000299102">
    <property type="component" value="Unassembled WGS sequence"/>
</dbReference>
<gene>
    <name evidence="2" type="ORF">EVAR_88707_1</name>
</gene>
<protein>
    <submittedName>
        <fullName evidence="2">Uncharacterized protein</fullName>
    </submittedName>
</protein>